<feature type="repeat" description="WD" evidence="3">
    <location>
        <begin position="97"/>
        <end position="124"/>
    </location>
</feature>
<organism evidence="4 5">
    <name type="scientific">Streptomyces roseirectus</name>
    <dbReference type="NCBI Taxonomy" id="2768066"/>
    <lineage>
        <taxon>Bacteria</taxon>
        <taxon>Bacillati</taxon>
        <taxon>Actinomycetota</taxon>
        <taxon>Actinomycetes</taxon>
        <taxon>Kitasatosporales</taxon>
        <taxon>Streptomycetaceae</taxon>
        <taxon>Streptomyces</taxon>
    </lineage>
</organism>
<name>A0A7H0I786_9ACTN</name>
<gene>
    <name evidence="4" type="ORF">IAG44_03680</name>
</gene>
<dbReference type="Proteomes" id="UP000516052">
    <property type="component" value="Chromosome"/>
</dbReference>
<evidence type="ECO:0000256" key="2">
    <source>
        <dbReference type="ARBA" id="ARBA00022737"/>
    </source>
</evidence>
<evidence type="ECO:0000256" key="3">
    <source>
        <dbReference type="PROSITE-ProRule" id="PRU00221"/>
    </source>
</evidence>
<protein>
    <submittedName>
        <fullName evidence="4">PD40 domain-containing protein</fullName>
    </submittedName>
</protein>
<feature type="repeat" description="WD" evidence="3">
    <location>
        <begin position="137"/>
        <end position="178"/>
    </location>
</feature>
<keyword evidence="1 3" id="KW-0853">WD repeat</keyword>
<evidence type="ECO:0000313" key="5">
    <source>
        <dbReference type="Proteomes" id="UP000516052"/>
    </source>
</evidence>
<reference evidence="4 5" key="1">
    <citation type="submission" date="2020-08" db="EMBL/GenBank/DDBJ databases">
        <title>A novel species.</title>
        <authorList>
            <person name="Gao J."/>
        </authorList>
    </citation>
    <scope>NUCLEOTIDE SEQUENCE [LARGE SCALE GENOMIC DNA]</scope>
    <source>
        <strain evidence="4 5">CRXT-G-22</strain>
    </source>
</reference>
<dbReference type="KEGG" id="sroi:IAG44_03680"/>
<dbReference type="Gene3D" id="2.130.10.10">
    <property type="entry name" value="YVTN repeat-like/Quinoprotein amine dehydrogenase"/>
    <property type="match status" value="1"/>
</dbReference>
<dbReference type="PANTHER" id="PTHR44019:SF8">
    <property type="entry name" value="POC1 CENTRIOLAR PROTEIN HOMOLOG"/>
    <property type="match status" value="1"/>
</dbReference>
<evidence type="ECO:0000256" key="1">
    <source>
        <dbReference type="ARBA" id="ARBA00022574"/>
    </source>
</evidence>
<dbReference type="RefSeq" id="WP_187745691.1">
    <property type="nucleotide sequence ID" value="NZ_CP060828.1"/>
</dbReference>
<dbReference type="InterPro" id="IPR001680">
    <property type="entry name" value="WD40_rpt"/>
</dbReference>
<keyword evidence="2" id="KW-0677">Repeat</keyword>
<dbReference type="AlphaFoldDB" id="A0A7H0I786"/>
<dbReference type="SUPFAM" id="SSF63829">
    <property type="entry name" value="Calcium-dependent phosphotriesterase"/>
    <property type="match status" value="1"/>
</dbReference>
<accession>A0A7H0I786</accession>
<dbReference type="EMBL" id="CP060828">
    <property type="protein sequence ID" value="QNP68652.1"/>
    <property type="molecule type" value="Genomic_DNA"/>
</dbReference>
<dbReference type="InterPro" id="IPR050505">
    <property type="entry name" value="WDR55/POC1"/>
</dbReference>
<dbReference type="PANTHER" id="PTHR44019">
    <property type="entry name" value="WD REPEAT-CONTAINING PROTEIN 55"/>
    <property type="match status" value="1"/>
</dbReference>
<proteinExistence type="predicted"/>
<dbReference type="InterPro" id="IPR015943">
    <property type="entry name" value="WD40/YVTN_repeat-like_dom_sf"/>
</dbReference>
<dbReference type="SMART" id="SM00320">
    <property type="entry name" value="WD40"/>
    <property type="match status" value="2"/>
</dbReference>
<dbReference type="Pfam" id="PF00400">
    <property type="entry name" value="WD40"/>
    <property type="match status" value="2"/>
</dbReference>
<evidence type="ECO:0000313" key="4">
    <source>
        <dbReference type="EMBL" id="QNP68652.1"/>
    </source>
</evidence>
<dbReference type="PROSITE" id="PS50082">
    <property type="entry name" value="WD_REPEATS_2"/>
    <property type="match status" value="2"/>
</dbReference>
<keyword evidence="5" id="KW-1185">Reference proteome</keyword>
<sequence>MWDLPRGRPVTTLDLPGGSVLATALGTGTLYVARSTPTGDVRDEVWDLARGRRTLTVDGVGASHLAVRPDGRLLAGDGKAARLPSGPAAPRDLVQGDEVGALAFTADGSLLAAGDQSGRVTLWDRDLRHREGILRDVLTASEGVSALAFSPDGRTLAVAGDAGSLQLWGVATQQPLGGPLTTPGEEIDSLAFAADGTTVYASSAHVPLQRYTVDTARALARVCARAGGTGLTPSYNRSGSTTTTYTWQITMKPGQFAAPIQVVERRWTQGAYQGVYHSTGKPCLPSPGDINAKPHFYTWSPNERWGRWTSNIAVQDYGTYHVWS</sequence>